<dbReference type="PROSITE" id="PS50931">
    <property type="entry name" value="HTH_LYSR"/>
    <property type="match status" value="1"/>
</dbReference>
<dbReference type="Pfam" id="PF00126">
    <property type="entry name" value="HTH_1"/>
    <property type="match status" value="1"/>
</dbReference>
<evidence type="ECO:0000259" key="5">
    <source>
        <dbReference type="PROSITE" id="PS50931"/>
    </source>
</evidence>
<keyword evidence="2" id="KW-0805">Transcription regulation</keyword>
<evidence type="ECO:0000256" key="2">
    <source>
        <dbReference type="ARBA" id="ARBA00023015"/>
    </source>
</evidence>
<comment type="similarity">
    <text evidence="1">Belongs to the LysR transcriptional regulatory family.</text>
</comment>
<gene>
    <name evidence="6" type="ORF">I4I81_20565</name>
</gene>
<protein>
    <submittedName>
        <fullName evidence="6">LysR family transcriptional regulator</fullName>
    </submittedName>
</protein>
<dbReference type="EMBL" id="JADQDK010000001">
    <property type="protein sequence ID" value="MBW0136643.1"/>
    <property type="molecule type" value="Genomic_DNA"/>
</dbReference>
<keyword evidence="4" id="KW-0804">Transcription</keyword>
<organism evidence="6 7">
    <name type="scientific">Pseudonocardia abyssalis</name>
    <dbReference type="NCBI Taxonomy" id="2792008"/>
    <lineage>
        <taxon>Bacteria</taxon>
        <taxon>Bacillati</taxon>
        <taxon>Actinomycetota</taxon>
        <taxon>Actinomycetes</taxon>
        <taxon>Pseudonocardiales</taxon>
        <taxon>Pseudonocardiaceae</taxon>
        <taxon>Pseudonocardia</taxon>
    </lineage>
</organism>
<keyword evidence="3" id="KW-0238">DNA-binding</keyword>
<accession>A0ABS6UWK3</accession>
<dbReference type="Proteomes" id="UP000694287">
    <property type="component" value="Unassembled WGS sequence"/>
</dbReference>
<feature type="domain" description="HTH lysR-type" evidence="5">
    <location>
        <begin position="5"/>
        <end position="62"/>
    </location>
</feature>
<dbReference type="Pfam" id="PF03466">
    <property type="entry name" value="LysR_substrate"/>
    <property type="match status" value="1"/>
</dbReference>
<evidence type="ECO:0000256" key="1">
    <source>
        <dbReference type="ARBA" id="ARBA00009437"/>
    </source>
</evidence>
<dbReference type="PANTHER" id="PTHR30346">
    <property type="entry name" value="TRANSCRIPTIONAL DUAL REGULATOR HCAR-RELATED"/>
    <property type="match status" value="1"/>
</dbReference>
<dbReference type="InterPro" id="IPR005119">
    <property type="entry name" value="LysR_subst-bd"/>
</dbReference>
<evidence type="ECO:0000256" key="3">
    <source>
        <dbReference type="ARBA" id="ARBA00023125"/>
    </source>
</evidence>
<evidence type="ECO:0000313" key="7">
    <source>
        <dbReference type="Proteomes" id="UP000694287"/>
    </source>
</evidence>
<proteinExistence type="inferred from homology"/>
<dbReference type="PANTHER" id="PTHR30346:SF0">
    <property type="entry name" value="HCA OPERON TRANSCRIPTIONAL ACTIVATOR HCAR"/>
    <property type="match status" value="1"/>
</dbReference>
<keyword evidence="7" id="KW-1185">Reference proteome</keyword>
<reference evidence="6 7" key="1">
    <citation type="submission" date="2020-11" db="EMBL/GenBank/DDBJ databases">
        <title>Pseudonocardia abyssalis sp. nov. and Pseudonocardia oceani sp. nov., description and phylogenomic analysis of two novel actinomycetes isolated from the deep Southern Ocean.</title>
        <authorList>
            <person name="Parra J."/>
        </authorList>
    </citation>
    <scope>NUCLEOTIDE SEQUENCE [LARGE SCALE GENOMIC DNA]</scope>
    <source>
        <strain evidence="6 7">KRD-168</strain>
    </source>
</reference>
<dbReference type="InterPro" id="IPR000847">
    <property type="entry name" value="LysR_HTH_N"/>
</dbReference>
<evidence type="ECO:0000256" key="4">
    <source>
        <dbReference type="ARBA" id="ARBA00023163"/>
    </source>
</evidence>
<name>A0ABS6UWK3_9PSEU</name>
<sequence length="281" mass="28955">MRPVDLLRHLNLFVTVAEEGHFGRAATRLGMTQPPLSQGVKRLEVELGVVLLTRNARVVRLTRAGADLLPAARRLLDDATALRARAADHARPQPALRLGVVPQVGAALAASLAAAAGPRSALVTAPTTHLVDALDAGQLDVAIVRHPAVLGSLSAGAVTGLPTVALVPSDHGPGRTTLRGLAGLPLAVPPRTHAPAAHDLLLDTLVERGWDPPTVPAADDRTALALVASGQAVAFTADPALSAPGVRRIDVGALPLWVRPVWRDPAPGTLDAIIAVLEAAS</sequence>
<comment type="caution">
    <text evidence="6">The sequence shown here is derived from an EMBL/GenBank/DDBJ whole genome shotgun (WGS) entry which is preliminary data.</text>
</comment>
<evidence type="ECO:0000313" key="6">
    <source>
        <dbReference type="EMBL" id="MBW0136643.1"/>
    </source>
</evidence>